<protein>
    <submittedName>
        <fullName evidence="1">Abi family protein</fullName>
    </submittedName>
</protein>
<dbReference type="RefSeq" id="WP_204707583.1">
    <property type="nucleotide sequence ID" value="NZ_JBHSZV010000031.1"/>
</dbReference>
<evidence type="ECO:0000313" key="2">
    <source>
        <dbReference type="Proteomes" id="UP001596410"/>
    </source>
</evidence>
<dbReference type="EMBL" id="JBHSZV010000031">
    <property type="protein sequence ID" value="MFC7062645.1"/>
    <property type="molecule type" value="Genomic_DNA"/>
</dbReference>
<sequence length="89" mass="10714">MSRRVKELEKSFKKSRKSELFVEHHYKNYAGNFPVWVAMEVTSFGTIAKLYKNLKEELKKNIATVYYNVPYYYIESWLQSLTNVKNECY</sequence>
<comment type="caution">
    <text evidence="1">The sequence shown here is derived from an EMBL/GenBank/DDBJ whole genome shotgun (WGS) entry which is preliminary data.</text>
</comment>
<evidence type="ECO:0000313" key="1">
    <source>
        <dbReference type="EMBL" id="MFC7062645.1"/>
    </source>
</evidence>
<keyword evidence="2" id="KW-1185">Reference proteome</keyword>
<dbReference type="InterPro" id="IPR011664">
    <property type="entry name" value="Abi_system_AbiD/AbiF-like"/>
</dbReference>
<accession>A0ABW2EP75</accession>
<dbReference type="Pfam" id="PF07751">
    <property type="entry name" value="Abi_2"/>
    <property type="match status" value="1"/>
</dbReference>
<organism evidence="1 2">
    <name type="scientific">Halobacillus seohaensis</name>
    <dbReference type="NCBI Taxonomy" id="447421"/>
    <lineage>
        <taxon>Bacteria</taxon>
        <taxon>Bacillati</taxon>
        <taxon>Bacillota</taxon>
        <taxon>Bacilli</taxon>
        <taxon>Bacillales</taxon>
        <taxon>Bacillaceae</taxon>
        <taxon>Halobacillus</taxon>
    </lineage>
</organism>
<gene>
    <name evidence="1" type="ORF">ACFQIC_12355</name>
</gene>
<reference evidence="2" key="1">
    <citation type="journal article" date="2019" name="Int. J. Syst. Evol. Microbiol.">
        <title>The Global Catalogue of Microorganisms (GCM) 10K type strain sequencing project: providing services to taxonomists for standard genome sequencing and annotation.</title>
        <authorList>
            <consortium name="The Broad Institute Genomics Platform"/>
            <consortium name="The Broad Institute Genome Sequencing Center for Infectious Disease"/>
            <person name="Wu L."/>
            <person name="Ma J."/>
        </authorList>
    </citation>
    <scope>NUCLEOTIDE SEQUENCE [LARGE SCALE GENOMIC DNA]</scope>
    <source>
        <strain evidence="2">CGMCC 4.1621</strain>
    </source>
</reference>
<proteinExistence type="predicted"/>
<name>A0ABW2EP75_9BACI</name>
<dbReference type="Proteomes" id="UP001596410">
    <property type="component" value="Unassembled WGS sequence"/>
</dbReference>